<name>W0A7T1_9SPHN</name>
<dbReference type="RefSeq" id="WP_025290827.1">
    <property type="nucleotide sequence ID" value="NZ_CP006644.1"/>
</dbReference>
<sequence>MCASTPDVPTIPERQASRLPDQGAAPGARDRRARLGPLLAALTRADGLGTPPSTARPTLG</sequence>
<evidence type="ECO:0000313" key="2">
    <source>
        <dbReference type="EMBL" id="AHE52522.1"/>
    </source>
</evidence>
<gene>
    <name evidence="2" type="ORF">NX02_03845</name>
</gene>
<dbReference type="HOGENOM" id="CLU_2939428_0_0_5"/>
<dbReference type="STRING" id="1123269.NX02_03845"/>
<protein>
    <submittedName>
        <fullName evidence="2">Uncharacterized protein</fullName>
    </submittedName>
</protein>
<accession>W0A7T1</accession>
<keyword evidence="3" id="KW-1185">Reference proteome</keyword>
<evidence type="ECO:0000313" key="3">
    <source>
        <dbReference type="Proteomes" id="UP000018851"/>
    </source>
</evidence>
<dbReference type="AlphaFoldDB" id="W0A7T1"/>
<feature type="region of interest" description="Disordered" evidence="1">
    <location>
        <begin position="1"/>
        <end position="34"/>
    </location>
</feature>
<organism evidence="2 3">
    <name type="scientific">Sphingomonas sanxanigenens DSM 19645 = NX02</name>
    <dbReference type="NCBI Taxonomy" id="1123269"/>
    <lineage>
        <taxon>Bacteria</taxon>
        <taxon>Pseudomonadati</taxon>
        <taxon>Pseudomonadota</taxon>
        <taxon>Alphaproteobacteria</taxon>
        <taxon>Sphingomonadales</taxon>
        <taxon>Sphingomonadaceae</taxon>
        <taxon>Sphingomonas</taxon>
    </lineage>
</organism>
<dbReference type="KEGG" id="ssan:NX02_03845"/>
<dbReference type="Proteomes" id="UP000018851">
    <property type="component" value="Chromosome"/>
</dbReference>
<proteinExistence type="predicted"/>
<dbReference type="EMBL" id="CP006644">
    <property type="protein sequence ID" value="AHE52522.1"/>
    <property type="molecule type" value="Genomic_DNA"/>
</dbReference>
<evidence type="ECO:0000256" key="1">
    <source>
        <dbReference type="SAM" id="MobiDB-lite"/>
    </source>
</evidence>
<reference evidence="2 3" key="1">
    <citation type="submission" date="2013-07" db="EMBL/GenBank/DDBJ databases">
        <title>Completed genome of Sphingomonas sanxanigenens NX02.</title>
        <authorList>
            <person name="Ma T."/>
            <person name="Huang H."/>
            <person name="Wu M."/>
            <person name="Li X."/>
            <person name="Li G."/>
        </authorList>
    </citation>
    <scope>NUCLEOTIDE SEQUENCE [LARGE SCALE GENOMIC DNA]</scope>
    <source>
        <strain evidence="2 3">NX02</strain>
    </source>
</reference>
<dbReference type="PATRIC" id="fig|1123269.5.peg.754"/>